<dbReference type="RefSeq" id="WP_157590928.1">
    <property type="nucleotide sequence ID" value="NZ_WPIN01000031.1"/>
</dbReference>
<gene>
    <name evidence="1" type="ORF">GO755_39325</name>
</gene>
<comment type="caution">
    <text evidence="1">The sequence shown here is derived from an EMBL/GenBank/DDBJ whole genome shotgun (WGS) entry which is preliminary data.</text>
</comment>
<protein>
    <submittedName>
        <fullName evidence="1">DUF1353 domain-containing protein</fullName>
    </submittedName>
</protein>
<keyword evidence="2" id="KW-1185">Reference proteome</keyword>
<name>A0A7K1SQV3_9BACT</name>
<dbReference type="InterPro" id="IPR010767">
    <property type="entry name" value="Phage_CGC-2007_Cje0229"/>
</dbReference>
<evidence type="ECO:0000313" key="1">
    <source>
        <dbReference type="EMBL" id="MVM36130.1"/>
    </source>
</evidence>
<dbReference type="AlphaFoldDB" id="A0A7K1SQV3"/>
<organism evidence="1 2">
    <name type="scientific">Spirosoma arboris</name>
    <dbReference type="NCBI Taxonomy" id="2682092"/>
    <lineage>
        <taxon>Bacteria</taxon>
        <taxon>Pseudomonadati</taxon>
        <taxon>Bacteroidota</taxon>
        <taxon>Cytophagia</taxon>
        <taxon>Cytophagales</taxon>
        <taxon>Cytophagaceae</taxon>
        <taxon>Spirosoma</taxon>
    </lineage>
</organism>
<sequence>MEQGEPIFIGRLDTDYSLIVVMSSQLPKTDQMLVFHDILVELADLRVLLIPADFLTDCHSTPPWSQSVLPAYDNKTNLAAMGHDRLYTDWEAFTDTYQELLRLTPKAARAYADGVYLELMERFNPGRFRNKIYYAGVRLFGWWNWRKFRSQAGKG</sequence>
<accession>A0A7K1SQV3</accession>
<dbReference type="Pfam" id="PF07087">
    <property type="entry name" value="DUF1353"/>
    <property type="match status" value="1"/>
</dbReference>
<evidence type="ECO:0000313" key="2">
    <source>
        <dbReference type="Proteomes" id="UP000436006"/>
    </source>
</evidence>
<dbReference type="EMBL" id="WPIN01000031">
    <property type="protein sequence ID" value="MVM36130.1"/>
    <property type="molecule type" value="Genomic_DNA"/>
</dbReference>
<proteinExistence type="predicted"/>
<reference evidence="1 2" key="1">
    <citation type="submission" date="2019-12" db="EMBL/GenBank/DDBJ databases">
        <title>Spirosoma sp. HMF4905 genome sequencing and assembly.</title>
        <authorList>
            <person name="Kang H."/>
            <person name="Cha I."/>
            <person name="Kim H."/>
            <person name="Joh K."/>
        </authorList>
    </citation>
    <scope>NUCLEOTIDE SEQUENCE [LARGE SCALE GENOMIC DNA]</scope>
    <source>
        <strain evidence="1 2">HMF4905</strain>
    </source>
</reference>
<dbReference type="Proteomes" id="UP000436006">
    <property type="component" value="Unassembled WGS sequence"/>
</dbReference>